<evidence type="ECO:0000313" key="4">
    <source>
        <dbReference type="Proteomes" id="UP000198828"/>
    </source>
</evidence>
<protein>
    <recommendedName>
        <fullName evidence="2">DUF4340 domain-containing protein</fullName>
    </recommendedName>
</protein>
<dbReference type="AlphaFoldDB" id="A0A1H3EQ39"/>
<organism evidence="3 4">
    <name type="scientific">Tepidimicrobium xylanilyticum</name>
    <dbReference type="NCBI Taxonomy" id="1123352"/>
    <lineage>
        <taxon>Bacteria</taxon>
        <taxon>Bacillati</taxon>
        <taxon>Bacillota</taxon>
        <taxon>Tissierellia</taxon>
        <taxon>Tissierellales</taxon>
        <taxon>Tepidimicrobiaceae</taxon>
        <taxon>Tepidimicrobium</taxon>
    </lineage>
</organism>
<keyword evidence="4" id="KW-1185">Reference proteome</keyword>
<feature type="chain" id="PRO_5011719466" description="DUF4340 domain-containing protein" evidence="1">
    <location>
        <begin position="23"/>
        <end position="471"/>
    </location>
</feature>
<dbReference type="Pfam" id="PF14238">
    <property type="entry name" value="DUF4340"/>
    <property type="match status" value="1"/>
</dbReference>
<name>A0A1H3EQ39_9FIRM</name>
<dbReference type="RefSeq" id="WP_093755026.1">
    <property type="nucleotide sequence ID" value="NZ_FNNG01000022.1"/>
</dbReference>
<proteinExistence type="predicted"/>
<evidence type="ECO:0000259" key="2">
    <source>
        <dbReference type="Pfam" id="PF14238"/>
    </source>
</evidence>
<feature type="domain" description="DUF4340" evidence="2">
    <location>
        <begin position="69"/>
        <end position="259"/>
    </location>
</feature>
<dbReference type="Proteomes" id="UP000198828">
    <property type="component" value="Unassembled WGS sequence"/>
</dbReference>
<feature type="signal peptide" evidence="1">
    <location>
        <begin position="1"/>
        <end position="22"/>
    </location>
</feature>
<accession>A0A1H3EQ39</accession>
<sequence length="471" mass="54795">MKRSKKIYFLLCILAVTSIATYAVKQLEEHKEKIKNREEIILEIPIDSVNALSWQYESENLAFHKDEEWIYDEDESFPVDEEKINELLALFEELKASFIIEEARDYGQYGLDDPICTINLSTDEKSYEILLGDYSIMDSQRYISIGDGNVYLVKDDPMDYFAVVLSDLIDNDEIPTFNDNVTKIQFKGVEDYHIIYEEDSANTYSDNDVYFAQRNGKSLPLDTHRVNSYLRKITHLDLTDYVTYKASEEELRKYGLDEPELMVTVAYTTENEEGKEISDTFVLNISRDPEEKKAAEKISKKDNDNSEEEKITAYVRVGNSKIIYKISSDDYRDLMAASYDSFRHLEVFHGDFESIQQLDVSLEGTNYTITSEKKGDKRTYYYKEEELELVDFQRALENLKADSFTNQRPTQKKEISLKLYLDNENYPEVHIDLYRYDGTYCLAVVDGEPISLIKRSNVVDLIETVHAIVLN</sequence>
<reference evidence="3 4" key="1">
    <citation type="submission" date="2016-10" db="EMBL/GenBank/DDBJ databases">
        <authorList>
            <person name="de Groot N.N."/>
        </authorList>
    </citation>
    <scope>NUCLEOTIDE SEQUENCE [LARGE SCALE GENOMIC DNA]</scope>
    <source>
        <strain evidence="3 4">DSM 23310</strain>
    </source>
</reference>
<dbReference type="EMBL" id="FNNG01000022">
    <property type="protein sequence ID" value="SDX80893.1"/>
    <property type="molecule type" value="Genomic_DNA"/>
</dbReference>
<keyword evidence="1" id="KW-0732">Signal</keyword>
<evidence type="ECO:0000313" key="3">
    <source>
        <dbReference type="EMBL" id="SDX80893.1"/>
    </source>
</evidence>
<gene>
    <name evidence="3" type="ORF">SAMN05660923_02972</name>
</gene>
<evidence type="ECO:0000256" key="1">
    <source>
        <dbReference type="SAM" id="SignalP"/>
    </source>
</evidence>
<dbReference type="OrthoDB" id="9768524at2"/>
<dbReference type="InterPro" id="IPR025641">
    <property type="entry name" value="DUF4340"/>
</dbReference>